<keyword evidence="2" id="KW-1185">Reference proteome</keyword>
<proteinExistence type="predicted"/>
<protein>
    <submittedName>
        <fullName evidence="1">Uncharacterized protein</fullName>
    </submittedName>
</protein>
<evidence type="ECO:0000313" key="1">
    <source>
        <dbReference type="EMBL" id="KAJ9653181.1"/>
    </source>
</evidence>
<comment type="caution">
    <text evidence="1">The sequence shown here is derived from an EMBL/GenBank/DDBJ whole genome shotgun (WGS) entry which is preliminary data.</text>
</comment>
<accession>A0ACC2ZZL6</accession>
<dbReference type="EMBL" id="JAPDRQ010000163">
    <property type="protein sequence ID" value="KAJ9653181.1"/>
    <property type="molecule type" value="Genomic_DNA"/>
</dbReference>
<organism evidence="1 2">
    <name type="scientific">Neophaeococcomyces mojaviensis</name>
    <dbReference type="NCBI Taxonomy" id="3383035"/>
    <lineage>
        <taxon>Eukaryota</taxon>
        <taxon>Fungi</taxon>
        <taxon>Dikarya</taxon>
        <taxon>Ascomycota</taxon>
        <taxon>Pezizomycotina</taxon>
        <taxon>Eurotiomycetes</taxon>
        <taxon>Chaetothyriomycetidae</taxon>
        <taxon>Chaetothyriales</taxon>
        <taxon>Chaetothyriales incertae sedis</taxon>
        <taxon>Neophaeococcomyces</taxon>
    </lineage>
</organism>
<dbReference type="Proteomes" id="UP001172386">
    <property type="component" value="Unassembled WGS sequence"/>
</dbReference>
<name>A0ACC2ZZL6_9EURO</name>
<sequence length="1643" mass="184185">MPCLQTTYTNLQPTESEAVPWGVRQMASWRIKGYVSDSESEDGDLDIAWNNLGPRNVSSEAAQSAKGPTTEWHLNQDLSHGLEPVKKSAPQAENATAPSDVEAPRDDNIARSSELLPSDLTTAEVLQQTLSQGLQVVRDVLSHSQAPPLITYTADEADSPLSTPPDSPVIQPLTVPPATAARGDTVPQAQTIEILPAPRTLRQRNAIQQNPYTLDRAKYKITLAGTGHRPIRDIDNYNAPVRIRHAGESQDSNFEESSQAEGSYGQDSMEVNRPVSTGISNRHSSISSARGDSAWDVEKELPDLNLLLHRTSVTLNAAERTGSTQNTHARHGRTEDSQLFDLPTSDDENRKNVSKFSKMLSSKKQQNSIPSPPRSMSVDSIEMIPLQDDQSGLQSPAPLPTPVVSSGIRARKRLVVEDDSQSAPENEPKQIDSGSPTETDFSEGEQDEPQELRTMQRKVKGVLPASWWSIGRLQRDLKGKRKDTTGVTVNPRQEVGVAQRKTNLTLNRGFNPTLYEDLASEESEDEAAKRPENRYRRTSLPLPSQKLVDASLPESDEAMEIVDEDGFDPMLPPRIYTGGIRRKRQVDLRHFAAEHGRKVSSAKSPRRKHMRDNATKITSQSRKKARRKRSDDTINVLDAPDLQSLSHQSRAPFLRIAAKNAKKRSRPTGSNASGKFFQLSKPDDTDDVLNSLRAHASFRHASRSSIGLDLVANQARPANAENRLKSPQQPSARGRSSRPVALPIEPHRRDPRDVQAPDALPQRHDASSQPDYTLERGADTARFLRLTRLRSLLPVKNRSGHGQFASRHSAPRAAQLEVIRPNYKALSRRVPKVPSLGKVFDAENQHSALATPRSFTADAVTSLVYAQSGRRKKRTPRQSENVRQTLLVPEPPVTRDLQAALDSNDPNIKALLHAEFSDYHTAWFQGRKLNVLCANEITQQRFDTFLRVLKSYLSIVLQNSENGLDARELNSFIHRLLPNRREIGAQGQIGDKNLDVLEHDISVARNVFDLHVCLLNLAPGCAPRPRVLEMMVNFAEAHHEICAIALSAWKEIYTFHHTDPSILHGLASWMYSILSQLVARWTAAETDARADAERSNQHIAGQLIRKVIELNRCQACELLCQAHQVLNTSIENAVSTTEASILLDLTSYMKHLDAISYLAEMAEEVPTTALRIARSFASQIWIAQQPASIAMLLLGGIRHSTASLTTSRTHLTPDLQKAMMQTYFALAQITIKERQKYWDNFFEPTSSFSLNMFVGQSHLETTKTIFYHLLIEHDTDQYLLDFRATILNHWLRCLLQNRDSNCVDLLTLSLFKHENESLAMPTIASSFSSPDGHFTETMIKQSLPEVRHSAVIHIIPYLYSQEHNPEAEWLVGGLDDADAVRLLRTMFSTMKETWMSLNEQPEEQDMYTILVHSALDQYEIYPRSDFKIEPWFLNSATFPQRRKNTLAKLLSGHRQDRAAILHEAKDVFQQEIAHAQRYGRFDALEQELKDIFLPQCQEGTFSNENPSDLLAMHASFVHNTFPAYIAMTDRSLSQARSMVLNVLVYVLDNLECRLSSFAWQPVRPLIQAMEPILSAARISLVSMHEQDREMVFKLTSLVFVWAATAMDVMADGVVIDIEAVCDIAAEDYSNEAQMLLQTVISKR</sequence>
<evidence type="ECO:0000313" key="2">
    <source>
        <dbReference type="Proteomes" id="UP001172386"/>
    </source>
</evidence>
<gene>
    <name evidence="1" type="ORF">H2198_007592</name>
</gene>
<reference evidence="1" key="1">
    <citation type="submission" date="2022-10" db="EMBL/GenBank/DDBJ databases">
        <title>Culturing micro-colonial fungi from biological soil crusts in the Mojave desert and describing Neophaeococcomyces mojavensis, and introducing the new genera and species Taxawa tesnikishii.</title>
        <authorList>
            <person name="Kurbessoian T."/>
            <person name="Stajich J.E."/>
        </authorList>
    </citation>
    <scope>NUCLEOTIDE SEQUENCE</scope>
    <source>
        <strain evidence="1">JES_112</strain>
    </source>
</reference>